<keyword evidence="1" id="KW-0812">Transmembrane</keyword>
<dbReference type="Proteomes" id="UP000317716">
    <property type="component" value="Unassembled WGS sequence"/>
</dbReference>
<proteinExistence type="predicted"/>
<keyword evidence="1" id="KW-1133">Transmembrane helix</keyword>
<evidence type="ECO:0000256" key="1">
    <source>
        <dbReference type="SAM" id="Phobius"/>
    </source>
</evidence>
<name>A0A538TA68_UNCEI</name>
<dbReference type="AlphaFoldDB" id="A0A538TA68"/>
<protein>
    <submittedName>
        <fullName evidence="2">Uncharacterized protein</fullName>
    </submittedName>
</protein>
<keyword evidence="1" id="KW-0472">Membrane</keyword>
<accession>A0A538TA68</accession>
<evidence type="ECO:0000313" key="2">
    <source>
        <dbReference type="EMBL" id="TMQ60532.1"/>
    </source>
</evidence>
<organism evidence="2 3">
    <name type="scientific">Eiseniibacteriota bacterium</name>
    <dbReference type="NCBI Taxonomy" id="2212470"/>
    <lineage>
        <taxon>Bacteria</taxon>
        <taxon>Candidatus Eiseniibacteriota</taxon>
    </lineage>
</organism>
<feature type="non-terminal residue" evidence="2">
    <location>
        <position position="91"/>
    </location>
</feature>
<feature type="transmembrane region" description="Helical" evidence="1">
    <location>
        <begin position="7"/>
        <end position="29"/>
    </location>
</feature>
<gene>
    <name evidence="2" type="ORF">E6K72_00525</name>
</gene>
<evidence type="ECO:0000313" key="3">
    <source>
        <dbReference type="Proteomes" id="UP000317716"/>
    </source>
</evidence>
<reference evidence="2 3" key="1">
    <citation type="journal article" date="2019" name="Nat. Microbiol.">
        <title>Mediterranean grassland soil C-N compound turnover is dependent on rainfall and depth, and is mediated by genomically divergent microorganisms.</title>
        <authorList>
            <person name="Diamond S."/>
            <person name="Andeer P.F."/>
            <person name="Li Z."/>
            <person name="Crits-Christoph A."/>
            <person name="Burstein D."/>
            <person name="Anantharaman K."/>
            <person name="Lane K.R."/>
            <person name="Thomas B.C."/>
            <person name="Pan C."/>
            <person name="Northen T.R."/>
            <person name="Banfield J.F."/>
        </authorList>
    </citation>
    <scope>NUCLEOTIDE SEQUENCE [LARGE SCALE GENOMIC DNA]</scope>
    <source>
        <strain evidence="2">WS_2</strain>
    </source>
</reference>
<comment type="caution">
    <text evidence="2">The sequence shown here is derived from an EMBL/GenBank/DDBJ whole genome shotgun (WGS) entry which is preliminary data.</text>
</comment>
<sequence length="91" mass="9558">MIAGGEMMHGISVFLLVALVPTGLTLWFLRRHRPTWSVFTVACLAVAEAAALLEGTGDERHLALTRGSLGLACVRLGDTAAARRSLASALA</sequence>
<dbReference type="EMBL" id="VBOS01000018">
    <property type="protein sequence ID" value="TMQ60532.1"/>
    <property type="molecule type" value="Genomic_DNA"/>
</dbReference>